<name>A0A2P2GKQ0_STREW</name>
<dbReference type="RefSeq" id="WP_046909239.1">
    <property type="nucleotide sequence ID" value="NZ_BAAAXG010000009.1"/>
</dbReference>
<reference evidence="1 2" key="1">
    <citation type="submission" date="2015-05" db="EMBL/GenBank/DDBJ databases">
        <title>Draft Genome assembly of Streptomyces showdoensis.</title>
        <authorList>
            <person name="Thapa K.K."/>
            <person name="Metsa-Ketela M."/>
        </authorList>
    </citation>
    <scope>NUCLEOTIDE SEQUENCE [LARGE SCALE GENOMIC DNA]</scope>
    <source>
        <strain evidence="1 2">ATCC 15227</strain>
    </source>
</reference>
<keyword evidence="2" id="KW-1185">Reference proteome</keyword>
<protein>
    <submittedName>
        <fullName evidence="1">Uncharacterized protein</fullName>
    </submittedName>
</protein>
<evidence type="ECO:0000313" key="2">
    <source>
        <dbReference type="Proteomes" id="UP000265325"/>
    </source>
</evidence>
<evidence type="ECO:0000313" key="1">
    <source>
        <dbReference type="EMBL" id="KKZ72077.1"/>
    </source>
</evidence>
<comment type="caution">
    <text evidence="1">The sequence shown here is derived from an EMBL/GenBank/DDBJ whole genome shotgun (WGS) entry which is preliminary data.</text>
</comment>
<dbReference type="AlphaFoldDB" id="A0A2P2GKQ0"/>
<proteinExistence type="predicted"/>
<dbReference type="EMBL" id="LAQS01000030">
    <property type="protein sequence ID" value="KKZ72077.1"/>
    <property type="molecule type" value="Genomic_DNA"/>
</dbReference>
<organism evidence="1 2">
    <name type="scientific">Streptomyces showdoensis</name>
    <dbReference type="NCBI Taxonomy" id="68268"/>
    <lineage>
        <taxon>Bacteria</taxon>
        <taxon>Bacillati</taxon>
        <taxon>Actinomycetota</taxon>
        <taxon>Actinomycetes</taxon>
        <taxon>Kitasatosporales</taxon>
        <taxon>Streptomycetaceae</taxon>
        <taxon>Streptomyces</taxon>
    </lineage>
</organism>
<sequence>MTQNIGATLASIERRLAAVERTSRLSSASLDDTAIEIRDTGGSLRALVGQQPDGTTAVNVVNGPVPPTPTTPLVQSVLGGIAASWDGAFADGSITPLDFARVEVHSSASSGFTPTPDTLQSTIETPQGATVTIPADTPLYVRLVTRNTSGTGSTASAQNGPVAPAPVVADEVPDDVLIGKVIQTGTTGRRVVISPDAGGASTPGVALYSGDPGETQPGLLSSSTLEFGGDLQPRLELQAPTADSGGAKLMTVSPAGGHGGQWMLDTNDTRSYCFIQGIGGANTGVSTIKAFAQDGSAGTSSLVQVTGTQVLLQRGLSRLLVETAGLTAEGALTVTGNLRGAFLTVDDTSWSAYTPVVTGAGSPTYTTRTGWYRVIGKEVYFCAYIVVGSTAGSGSSPISITAPTDIDRTTRQVVSANGDSMTGNSGSLQAVSLPGTVSPTFDRVRNSTGTNLTGASLTAGATITIQGSYRRP</sequence>
<dbReference type="OrthoDB" id="4153811at2"/>
<dbReference type="Proteomes" id="UP000265325">
    <property type="component" value="Unassembled WGS sequence"/>
</dbReference>
<accession>A0A2P2GKQ0</accession>
<gene>
    <name evidence="1" type="ORF">VO63_20035</name>
</gene>